<dbReference type="OrthoDB" id="9991317at2759"/>
<name>A0A5C3KPH3_COPMA</name>
<dbReference type="STRING" id="230819.A0A5C3KPH3"/>
<dbReference type="EMBL" id="ML210245">
    <property type="protein sequence ID" value="TFK22274.1"/>
    <property type="molecule type" value="Genomic_DNA"/>
</dbReference>
<organism evidence="3 4">
    <name type="scientific">Coprinopsis marcescibilis</name>
    <name type="common">Agaric fungus</name>
    <name type="synonym">Psathyrella marcescibilis</name>
    <dbReference type="NCBI Taxonomy" id="230819"/>
    <lineage>
        <taxon>Eukaryota</taxon>
        <taxon>Fungi</taxon>
        <taxon>Dikarya</taxon>
        <taxon>Basidiomycota</taxon>
        <taxon>Agaricomycotina</taxon>
        <taxon>Agaricomycetes</taxon>
        <taxon>Agaricomycetidae</taxon>
        <taxon>Agaricales</taxon>
        <taxon>Agaricineae</taxon>
        <taxon>Psathyrellaceae</taxon>
        <taxon>Coprinopsis</taxon>
    </lineage>
</organism>
<dbReference type="InterPro" id="IPR011990">
    <property type="entry name" value="TPR-like_helical_dom_sf"/>
</dbReference>
<proteinExistence type="predicted"/>
<dbReference type="SUPFAM" id="SSF81901">
    <property type="entry name" value="HCP-like"/>
    <property type="match status" value="1"/>
</dbReference>
<feature type="region of interest" description="Disordered" evidence="1">
    <location>
        <begin position="648"/>
        <end position="667"/>
    </location>
</feature>
<dbReference type="AlphaFoldDB" id="A0A5C3KPH3"/>
<evidence type="ECO:0000259" key="2">
    <source>
        <dbReference type="Pfam" id="PF12770"/>
    </source>
</evidence>
<dbReference type="PANTHER" id="PTHR19959">
    <property type="entry name" value="KINESIN LIGHT CHAIN"/>
    <property type="match status" value="1"/>
</dbReference>
<dbReference type="InterPro" id="IPR024983">
    <property type="entry name" value="CHAT_dom"/>
</dbReference>
<dbReference type="Pfam" id="PF12770">
    <property type="entry name" value="CHAT"/>
    <property type="match status" value="1"/>
</dbReference>
<evidence type="ECO:0000313" key="3">
    <source>
        <dbReference type="EMBL" id="TFK22274.1"/>
    </source>
</evidence>
<dbReference type="Proteomes" id="UP000307440">
    <property type="component" value="Unassembled WGS sequence"/>
</dbReference>
<evidence type="ECO:0000256" key="1">
    <source>
        <dbReference type="SAM" id="MobiDB-lite"/>
    </source>
</evidence>
<gene>
    <name evidence="3" type="ORF">FA15DRAFT_644462</name>
</gene>
<dbReference type="PANTHER" id="PTHR19959:SF119">
    <property type="entry name" value="FUNGAL LIPASE-LIKE DOMAIN-CONTAINING PROTEIN"/>
    <property type="match status" value="1"/>
</dbReference>
<dbReference type="Pfam" id="PF13374">
    <property type="entry name" value="TPR_10"/>
    <property type="match status" value="1"/>
</dbReference>
<evidence type="ECO:0000313" key="4">
    <source>
        <dbReference type="Proteomes" id="UP000307440"/>
    </source>
</evidence>
<sequence length="961" mass="104084">MNDLGCLLGQKFEATGVQSDIEEAIKTLREVVSLTPSGHADLPVYLNNLGNSFGRRFERTGDLPDIGKAIAIKERAVDLTPPGHANLPGYLNNLGNSFDRHFERTGDLPDSDKAIAIKERAVELTPPGHADLPSILNNLGSSFHRRFERIGDPPDIGKAIAIKERAVKLTPPGHADLPSILNNLGNSFDRRFERTGDLPDIGKAIAIKERAVELTPPGHADLPSFLSNLGSSFQSRFERTGDLPDSDKAIAIIGRAVKLTPPGHADLPARFTNLGNSLQSRFERTGDLSDIGKAIAINERAVELTPTGHADLPARLNNLGNSLRCRFEQTGDLPDIGKAIAIIERAVELTPPGHADLPAHLTNLGNSFHSRFDKTQSFDDLNEALSYYKRAGTSPAGPPSVKFDAAKTWAILLHIHFPASPETLLAFETAVRLVPVIAGLEQTVQHRHSTLHSISTFTLSAAATACYSERPDKALEWLEQGRCLVWSQLHHLRTPLDDLRVFNSSLSDRYSDLSKALEVAGSRTSGSAMGPPTSIADGVSAAEEALSHVKLAAEWDSVLTTIRTTVPGFENFLMPPPCSSLLQNLPDTGPIIIINVQKYRCDALALMAGLDEPFHIPLPCFSFEKAETLRTDLTGLLKSFGMRVREDAQGSEIGQHRKPRQARTGPHGETLASILATLWIDVVKPILDALAFPSSSELPRIWWCATGPLAFLPLHAAGIYDNGDSETIFDYAVSSYTPTVTSLTSRVKNARTALDDASGLFMVSQPDTPGLSRIPATMEEVRGIQAQLASCGVRELMLEGSAATIEVGLRGMENYNNVHFACHGSQDKDDPLQSGFHFHDGPLSLSTIIKKNLKNANLAFLSACQTSAGEEKLSEEAVHLVAGMLAAGYRGVVGTMWSISDTQAPEVAKDFYEYLLAGGGAGIDTSRASYALHHAIQKLRRRSGNSKHSLLTWVPYVHFGV</sequence>
<reference evidence="3 4" key="1">
    <citation type="journal article" date="2019" name="Nat. Ecol. Evol.">
        <title>Megaphylogeny resolves global patterns of mushroom evolution.</title>
        <authorList>
            <person name="Varga T."/>
            <person name="Krizsan K."/>
            <person name="Foldi C."/>
            <person name="Dima B."/>
            <person name="Sanchez-Garcia M."/>
            <person name="Sanchez-Ramirez S."/>
            <person name="Szollosi G.J."/>
            <person name="Szarkandi J.G."/>
            <person name="Papp V."/>
            <person name="Albert L."/>
            <person name="Andreopoulos W."/>
            <person name="Angelini C."/>
            <person name="Antonin V."/>
            <person name="Barry K.W."/>
            <person name="Bougher N.L."/>
            <person name="Buchanan P."/>
            <person name="Buyck B."/>
            <person name="Bense V."/>
            <person name="Catcheside P."/>
            <person name="Chovatia M."/>
            <person name="Cooper J."/>
            <person name="Damon W."/>
            <person name="Desjardin D."/>
            <person name="Finy P."/>
            <person name="Geml J."/>
            <person name="Haridas S."/>
            <person name="Hughes K."/>
            <person name="Justo A."/>
            <person name="Karasinski D."/>
            <person name="Kautmanova I."/>
            <person name="Kiss B."/>
            <person name="Kocsube S."/>
            <person name="Kotiranta H."/>
            <person name="LaButti K.M."/>
            <person name="Lechner B.E."/>
            <person name="Liimatainen K."/>
            <person name="Lipzen A."/>
            <person name="Lukacs Z."/>
            <person name="Mihaltcheva S."/>
            <person name="Morgado L.N."/>
            <person name="Niskanen T."/>
            <person name="Noordeloos M.E."/>
            <person name="Ohm R.A."/>
            <person name="Ortiz-Santana B."/>
            <person name="Ovrebo C."/>
            <person name="Racz N."/>
            <person name="Riley R."/>
            <person name="Savchenko A."/>
            <person name="Shiryaev A."/>
            <person name="Soop K."/>
            <person name="Spirin V."/>
            <person name="Szebenyi C."/>
            <person name="Tomsovsky M."/>
            <person name="Tulloss R.E."/>
            <person name="Uehling J."/>
            <person name="Grigoriev I.V."/>
            <person name="Vagvolgyi C."/>
            <person name="Papp T."/>
            <person name="Martin F.M."/>
            <person name="Miettinen O."/>
            <person name="Hibbett D.S."/>
            <person name="Nagy L.G."/>
        </authorList>
    </citation>
    <scope>NUCLEOTIDE SEQUENCE [LARGE SCALE GENOMIC DNA]</scope>
    <source>
        <strain evidence="3 4">CBS 121175</strain>
    </source>
</reference>
<accession>A0A5C3KPH3</accession>
<protein>
    <recommendedName>
        <fullName evidence="2">CHAT domain-containing protein</fullName>
    </recommendedName>
</protein>
<dbReference type="Gene3D" id="1.25.40.10">
    <property type="entry name" value="Tetratricopeptide repeat domain"/>
    <property type="match status" value="2"/>
</dbReference>
<feature type="domain" description="CHAT" evidence="2">
    <location>
        <begin position="675"/>
        <end position="960"/>
    </location>
</feature>
<keyword evidence="4" id="KW-1185">Reference proteome</keyword>